<evidence type="ECO:0000259" key="4">
    <source>
        <dbReference type="Pfam" id="PF01420"/>
    </source>
</evidence>
<dbReference type="Proteomes" id="UP000190080">
    <property type="component" value="Unassembled WGS sequence"/>
</dbReference>
<reference evidence="5 6" key="1">
    <citation type="submission" date="2017-03" db="EMBL/GenBank/DDBJ databases">
        <title>Genome sequence of Clostridium oryzae DSM 28571.</title>
        <authorList>
            <person name="Poehlein A."/>
            <person name="Daniel R."/>
        </authorList>
    </citation>
    <scope>NUCLEOTIDE SEQUENCE [LARGE SCALE GENOMIC DNA]</scope>
    <source>
        <strain evidence="5 6">DSM 28571</strain>
    </source>
</reference>
<keyword evidence="6" id="KW-1185">Reference proteome</keyword>
<accession>A0A1V4IXV9</accession>
<gene>
    <name evidence="5" type="ORF">CLORY_03800</name>
</gene>
<evidence type="ECO:0000256" key="2">
    <source>
        <dbReference type="ARBA" id="ARBA00022747"/>
    </source>
</evidence>
<dbReference type="SUPFAM" id="SSF116734">
    <property type="entry name" value="DNA methylase specificity domain"/>
    <property type="match status" value="2"/>
</dbReference>
<keyword evidence="3" id="KW-0238">DNA-binding</keyword>
<dbReference type="GO" id="GO:0009307">
    <property type="term" value="P:DNA restriction-modification system"/>
    <property type="evidence" value="ECO:0007669"/>
    <property type="project" value="UniProtKB-KW"/>
</dbReference>
<evidence type="ECO:0000256" key="1">
    <source>
        <dbReference type="ARBA" id="ARBA00010923"/>
    </source>
</evidence>
<comment type="similarity">
    <text evidence="1">Belongs to the type-I restriction system S methylase family.</text>
</comment>
<organism evidence="5 6">
    <name type="scientific">Clostridium oryzae</name>
    <dbReference type="NCBI Taxonomy" id="1450648"/>
    <lineage>
        <taxon>Bacteria</taxon>
        <taxon>Bacillati</taxon>
        <taxon>Bacillota</taxon>
        <taxon>Clostridia</taxon>
        <taxon>Eubacteriales</taxon>
        <taxon>Clostridiaceae</taxon>
        <taxon>Clostridium</taxon>
    </lineage>
</organism>
<dbReference type="AlphaFoldDB" id="A0A1V4IXV9"/>
<proteinExistence type="inferred from homology"/>
<dbReference type="InterPro" id="IPR000055">
    <property type="entry name" value="Restrct_endonuc_typeI_TRD"/>
</dbReference>
<dbReference type="Gene3D" id="3.90.220.20">
    <property type="entry name" value="DNA methylase specificity domains"/>
    <property type="match status" value="2"/>
</dbReference>
<dbReference type="PANTHER" id="PTHR30408:SF12">
    <property type="entry name" value="TYPE I RESTRICTION ENZYME MJAVIII SPECIFICITY SUBUNIT"/>
    <property type="match status" value="1"/>
</dbReference>
<dbReference type="RefSeq" id="WP_058085663.1">
    <property type="nucleotide sequence ID" value="NZ_MZGV01000002.1"/>
</dbReference>
<dbReference type="EMBL" id="MZGV01000002">
    <property type="protein sequence ID" value="OPJ64871.1"/>
    <property type="molecule type" value="Genomic_DNA"/>
</dbReference>
<evidence type="ECO:0000256" key="3">
    <source>
        <dbReference type="ARBA" id="ARBA00023125"/>
    </source>
</evidence>
<keyword evidence="2" id="KW-0680">Restriction system</keyword>
<feature type="domain" description="Type I restriction modification DNA specificity" evidence="4">
    <location>
        <begin position="70"/>
        <end position="190"/>
    </location>
</feature>
<evidence type="ECO:0000313" key="5">
    <source>
        <dbReference type="EMBL" id="OPJ64871.1"/>
    </source>
</evidence>
<evidence type="ECO:0000313" key="6">
    <source>
        <dbReference type="Proteomes" id="UP000190080"/>
    </source>
</evidence>
<dbReference type="STRING" id="1450648.CLORY_03800"/>
<protein>
    <submittedName>
        <fullName evidence="5">EcoKI restriction-modification system protein HsdS</fullName>
    </submittedName>
</protein>
<dbReference type="InterPro" id="IPR044946">
    <property type="entry name" value="Restrct_endonuc_typeI_TRD_sf"/>
</dbReference>
<dbReference type="PANTHER" id="PTHR30408">
    <property type="entry name" value="TYPE-1 RESTRICTION ENZYME ECOKI SPECIFICITY PROTEIN"/>
    <property type="match status" value="1"/>
</dbReference>
<dbReference type="GO" id="GO:0003677">
    <property type="term" value="F:DNA binding"/>
    <property type="evidence" value="ECO:0007669"/>
    <property type="project" value="UniProtKB-KW"/>
</dbReference>
<dbReference type="REBASE" id="204269">
    <property type="entry name" value="S.Cor28571ORF3790P"/>
</dbReference>
<dbReference type="Pfam" id="PF01420">
    <property type="entry name" value="Methylase_S"/>
    <property type="match status" value="1"/>
</dbReference>
<dbReference type="OrthoDB" id="9795776at2"/>
<sequence length="463" mass="52985">MLKPYEKYQNTEYDWLGLIPLHWQWLYLSQTCTEKKQIKNTGNIEKKVLSLSYGKIVPRKNVDLGLAPKDYSSYQIVDKNDIILRLTDLQNDKKSLRTGLVKERGIITSAYTCLKPFQNAAYLQYLLHSYDTQKVFYGMGGGVRQSIGYKDIRNIRIPFPPREEQDQIVRFLDWKLAKINKLIRAKKKQIALFNEQRQAIINNVVTKGLDSHAKLKESGISGLGSIPSTWSVKPLKYWAKSNLQSLNSSTEADFEFDYLDISSVGFGYVKQEPVHYRFDEAPSRARRVVKYGDTIISTVRTYLRSMCFIDHDIEHCIVSTGFSVLSPIKGTVLPEILSYALSSDYFVNEVIKNSIGVSYPAINNKKLLSLKVALPSTIEEQLQLYNEIKTKTTLLDKGILSIKQQVTTLKEFRTRLISDVVTGKVDVRDIEIPEYEADSDETIDDEIDDNLVLDEEDGEMEVE</sequence>
<comment type="caution">
    <text evidence="5">The sequence shown here is derived from an EMBL/GenBank/DDBJ whole genome shotgun (WGS) entry which is preliminary data.</text>
</comment>
<dbReference type="InterPro" id="IPR052021">
    <property type="entry name" value="Type-I_RS_S_subunit"/>
</dbReference>
<name>A0A1V4IXV9_9CLOT</name>